<keyword evidence="5" id="KW-1185">Reference proteome</keyword>
<dbReference type="Pfam" id="PF11807">
    <property type="entry name" value="UstYa"/>
    <property type="match status" value="1"/>
</dbReference>
<protein>
    <submittedName>
        <fullName evidence="4">Uncharacterized protein</fullName>
    </submittedName>
</protein>
<dbReference type="GO" id="GO:0043386">
    <property type="term" value="P:mycotoxin biosynthetic process"/>
    <property type="evidence" value="ECO:0007669"/>
    <property type="project" value="InterPro"/>
</dbReference>
<dbReference type="PANTHER" id="PTHR33365:SF11">
    <property type="entry name" value="TAT PATHWAY SIGNAL SEQUENCE"/>
    <property type="match status" value="1"/>
</dbReference>
<keyword evidence="2" id="KW-0560">Oxidoreductase</keyword>
<proteinExistence type="inferred from homology"/>
<comment type="caution">
    <text evidence="4">The sequence shown here is derived from an EMBL/GenBank/DDBJ whole genome shotgun (WGS) entry which is preliminary data.</text>
</comment>
<dbReference type="InterPro" id="IPR021765">
    <property type="entry name" value="UstYa-like"/>
</dbReference>
<sequence length="100" mass="11603">MFHEMHCLRVLNLAFDPSNIVSDGHIAHCLGYLRQQALCHPDLTLEPAGWENRDFDGSGREGATHLCWDWEQVYEVVEDNWLRWNNSRNALKCNEQGFCA</sequence>
<evidence type="ECO:0000256" key="2">
    <source>
        <dbReference type="ARBA" id="ARBA00023002"/>
    </source>
</evidence>
<evidence type="ECO:0000313" key="4">
    <source>
        <dbReference type="EMBL" id="KAG7097041.1"/>
    </source>
</evidence>
<name>A0A9P7UYH8_9AGAR</name>
<evidence type="ECO:0000256" key="1">
    <source>
        <dbReference type="ARBA" id="ARBA00004685"/>
    </source>
</evidence>
<gene>
    <name evidence="4" type="ORF">E1B28_004432</name>
</gene>
<dbReference type="PANTHER" id="PTHR33365">
    <property type="entry name" value="YALI0B05434P"/>
    <property type="match status" value="1"/>
</dbReference>
<dbReference type="Proteomes" id="UP001049176">
    <property type="component" value="Chromosome 2"/>
</dbReference>
<dbReference type="RefSeq" id="XP_043013511.1">
    <property type="nucleotide sequence ID" value="XM_043148909.1"/>
</dbReference>
<dbReference type="GO" id="GO:0016491">
    <property type="term" value="F:oxidoreductase activity"/>
    <property type="evidence" value="ECO:0007669"/>
    <property type="project" value="UniProtKB-KW"/>
</dbReference>
<accession>A0A9P7UYH8</accession>
<dbReference type="GeneID" id="66073508"/>
<dbReference type="AlphaFoldDB" id="A0A9P7UYH8"/>
<comment type="pathway">
    <text evidence="1">Mycotoxin biosynthesis.</text>
</comment>
<dbReference type="KEGG" id="more:E1B28_004432"/>
<comment type="similarity">
    <text evidence="3">Belongs to the ustYa family.</text>
</comment>
<organism evidence="4 5">
    <name type="scientific">Marasmius oreades</name>
    <name type="common">fairy-ring Marasmius</name>
    <dbReference type="NCBI Taxonomy" id="181124"/>
    <lineage>
        <taxon>Eukaryota</taxon>
        <taxon>Fungi</taxon>
        <taxon>Dikarya</taxon>
        <taxon>Basidiomycota</taxon>
        <taxon>Agaricomycotina</taxon>
        <taxon>Agaricomycetes</taxon>
        <taxon>Agaricomycetidae</taxon>
        <taxon>Agaricales</taxon>
        <taxon>Marasmiineae</taxon>
        <taxon>Marasmiaceae</taxon>
        <taxon>Marasmius</taxon>
    </lineage>
</organism>
<dbReference type="OrthoDB" id="3687641at2759"/>
<evidence type="ECO:0000313" key="5">
    <source>
        <dbReference type="Proteomes" id="UP001049176"/>
    </source>
</evidence>
<dbReference type="EMBL" id="CM032182">
    <property type="protein sequence ID" value="KAG7097041.1"/>
    <property type="molecule type" value="Genomic_DNA"/>
</dbReference>
<reference evidence="4" key="1">
    <citation type="journal article" date="2021" name="Genome Biol. Evol.">
        <title>The assembled and annotated genome of the fairy-ring fungus Marasmius oreades.</title>
        <authorList>
            <person name="Hiltunen M."/>
            <person name="Ament-Velasquez S.L."/>
            <person name="Johannesson H."/>
        </authorList>
    </citation>
    <scope>NUCLEOTIDE SEQUENCE</scope>
    <source>
        <strain evidence="4">03SP1</strain>
    </source>
</reference>
<evidence type="ECO:0000256" key="3">
    <source>
        <dbReference type="ARBA" id="ARBA00035112"/>
    </source>
</evidence>